<dbReference type="Proteomes" id="UP000492821">
    <property type="component" value="Unassembled WGS sequence"/>
</dbReference>
<sequence>MTQLCGVASHAAPSSSTASAAALIDSDVAFLRDILELPMPDGATSHSIMSSPPTLPGPKRSRVLAMSRKSTSSSSSASSTHPTSPLGAASTSPPNVSYMNPMPQTTMTSYPGMKDVPAWLKLLRLHKYTQMFMRLSYDEMMALDEDRLEQLGVTKGARKKILQSVRKLYDRTKELGMLVKEMNGSCPNLRQTIHDLRMILSTPIVAYRPRLSEPDAFVEGVDPSVQLSEINPNNLPGHLSNVAARLHERIVVQKRFIDVDDESVAKLLQVYDRIASHEAFTQRQAGSAHNWRKALRALAMERGMNGGHGGHHYIKRAPTSGSASNGFSAGLHRYGSRVSPHGTRSCAIDGSKSTSPPQSSSAPPSLPGASVADIDFNRMKSHPEGAKLIDRMINLSLQLESEHPPQLADRRSIAKSLSSPDNTSYYGPLTKQEKQAFIDDCKDEYSFGGGRQPFSDAMSMSLSKCTPMNIPSSSSSASSTPRFYASPTSVPPQPLMAQRPDRRCGMLPTKMPYNSIHSLPPAPHNPTTSFYPSGYHSSWPQPNHPSMAQAQAHRHHSAYTTPALYPHYSSTVLNSQNMPPVN</sequence>
<evidence type="ECO:0000313" key="8">
    <source>
        <dbReference type="WBParaSite" id="Pan_g6443.t1"/>
    </source>
</evidence>
<feature type="region of interest" description="Disordered" evidence="5">
    <location>
        <begin position="469"/>
        <end position="498"/>
    </location>
</feature>
<proteinExistence type="inferred from homology"/>
<keyword evidence="3" id="KW-0963">Cytoplasm</keyword>
<dbReference type="Pfam" id="PF00536">
    <property type="entry name" value="SAM_1"/>
    <property type="match status" value="1"/>
</dbReference>
<feature type="compositionally biased region" description="Polar residues" evidence="5">
    <location>
        <begin position="89"/>
        <end position="103"/>
    </location>
</feature>
<feature type="region of interest" description="Disordered" evidence="5">
    <location>
        <begin position="41"/>
        <end position="103"/>
    </location>
</feature>
<dbReference type="Gene3D" id="1.10.150.50">
    <property type="entry name" value="Transcription Factor, Ets-1"/>
    <property type="match status" value="1"/>
</dbReference>
<dbReference type="SUPFAM" id="SSF47769">
    <property type="entry name" value="SAM/Pointed domain"/>
    <property type="match status" value="1"/>
</dbReference>
<feature type="region of interest" description="Disordered" evidence="5">
    <location>
        <begin position="324"/>
        <end position="371"/>
    </location>
</feature>
<comment type="similarity">
    <text evidence="2">Belongs to the SMAUG family.</text>
</comment>
<feature type="region of interest" description="Disordered" evidence="5">
    <location>
        <begin position="402"/>
        <end position="427"/>
    </location>
</feature>
<evidence type="ECO:0000313" key="7">
    <source>
        <dbReference type="Proteomes" id="UP000492821"/>
    </source>
</evidence>
<name>A0A7E5A0J9_PANRE</name>
<feature type="compositionally biased region" description="Polar residues" evidence="5">
    <location>
        <begin position="533"/>
        <end position="549"/>
    </location>
</feature>
<dbReference type="GO" id="GO:0030371">
    <property type="term" value="F:translation repressor activity"/>
    <property type="evidence" value="ECO:0007669"/>
    <property type="project" value="InterPro"/>
</dbReference>
<dbReference type="InterPro" id="IPR001660">
    <property type="entry name" value="SAM"/>
</dbReference>
<dbReference type="PANTHER" id="PTHR12515:SF5">
    <property type="entry name" value="PROTEIN SMAUG"/>
    <property type="match status" value="1"/>
</dbReference>
<feature type="compositionally biased region" description="Low complexity" evidence="5">
    <location>
        <begin position="67"/>
        <end position="84"/>
    </location>
</feature>
<dbReference type="GO" id="GO:0000932">
    <property type="term" value="C:P-body"/>
    <property type="evidence" value="ECO:0007669"/>
    <property type="project" value="TreeGrafter"/>
</dbReference>
<feature type="compositionally biased region" description="Low complexity" evidence="5">
    <location>
        <begin position="351"/>
        <end position="371"/>
    </location>
</feature>
<dbReference type="PANTHER" id="PTHR12515">
    <property type="entry name" value="STERILE ALPHA MOTIF DOMAIN CONTAINING PROTEIN 4-RELATED"/>
    <property type="match status" value="1"/>
</dbReference>
<feature type="region of interest" description="Disordered" evidence="5">
    <location>
        <begin position="533"/>
        <end position="556"/>
    </location>
</feature>
<protein>
    <submittedName>
        <fullName evidence="8">SAM domain-containing protein</fullName>
    </submittedName>
</protein>
<dbReference type="Gene3D" id="1.25.40.170">
    <property type="entry name" value="Smaug, PHAT domain"/>
    <property type="match status" value="1"/>
</dbReference>
<accession>A0A7E5A0J9</accession>
<evidence type="ECO:0000259" key="6">
    <source>
        <dbReference type="SMART" id="SM00454"/>
    </source>
</evidence>
<dbReference type="InterPro" id="IPR037093">
    <property type="entry name" value="PHAT_dom_sf"/>
</dbReference>
<feature type="domain" description="SAM" evidence="6">
    <location>
        <begin position="108"/>
        <end position="171"/>
    </location>
</feature>
<evidence type="ECO:0000256" key="2">
    <source>
        <dbReference type="ARBA" id="ARBA00008232"/>
    </source>
</evidence>
<feature type="compositionally biased region" description="Polar residues" evidence="5">
    <location>
        <begin position="415"/>
        <end position="425"/>
    </location>
</feature>
<dbReference type="SMART" id="SM00454">
    <property type="entry name" value="SAM"/>
    <property type="match status" value="1"/>
</dbReference>
<evidence type="ECO:0000256" key="1">
    <source>
        <dbReference type="ARBA" id="ARBA00004496"/>
    </source>
</evidence>
<dbReference type="GO" id="GO:0000289">
    <property type="term" value="P:nuclear-transcribed mRNA poly(A) tail shortening"/>
    <property type="evidence" value="ECO:0007669"/>
    <property type="project" value="TreeGrafter"/>
</dbReference>
<comment type="subcellular location">
    <subcellularLocation>
        <location evidence="1">Cytoplasm</location>
    </subcellularLocation>
</comment>
<keyword evidence="7" id="KW-1185">Reference proteome</keyword>
<reference evidence="8" key="2">
    <citation type="submission" date="2020-10" db="UniProtKB">
        <authorList>
            <consortium name="WormBaseParasite"/>
        </authorList>
    </citation>
    <scope>IDENTIFICATION</scope>
</reference>
<dbReference type="WBParaSite" id="Pan_g6443.t1">
    <property type="protein sequence ID" value="Pan_g6443.t1"/>
    <property type="gene ID" value="Pan_g6443"/>
</dbReference>
<dbReference type="GO" id="GO:0003729">
    <property type="term" value="F:mRNA binding"/>
    <property type="evidence" value="ECO:0007669"/>
    <property type="project" value="TreeGrafter"/>
</dbReference>
<dbReference type="AlphaFoldDB" id="A0A7E5A0J9"/>
<dbReference type="InterPro" id="IPR050897">
    <property type="entry name" value="SMAUG/VTS1_RNA-bind"/>
</dbReference>
<evidence type="ECO:0000256" key="3">
    <source>
        <dbReference type="ARBA" id="ARBA00022490"/>
    </source>
</evidence>
<keyword evidence="4" id="KW-0694">RNA-binding</keyword>
<organism evidence="7 8">
    <name type="scientific">Panagrellus redivivus</name>
    <name type="common">Microworm</name>
    <dbReference type="NCBI Taxonomy" id="6233"/>
    <lineage>
        <taxon>Eukaryota</taxon>
        <taxon>Metazoa</taxon>
        <taxon>Ecdysozoa</taxon>
        <taxon>Nematoda</taxon>
        <taxon>Chromadorea</taxon>
        <taxon>Rhabditida</taxon>
        <taxon>Tylenchina</taxon>
        <taxon>Panagrolaimomorpha</taxon>
        <taxon>Panagrolaimoidea</taxon>
        <taxon>Panagrolaimidae</taxon>
        <taxon>Panagrellus</taxon>
    </lineage>
</organism>
<feature type="compositionally biased region" description="Basic and acidic residues" evidence="5">
    <location>
        <begin position="402"/>
        <end position="412"/>
    </location>
</feature>
<evidence type="ECO:0000256" key="5">
    <source>
        <dbReference type="SAM" id="MobiDB-lite"/>
    </source>
</evidence>
<reference evidence="7" key="1">
    <citation type="journal article" date="2013" name="Genetics">
        <title>The draft genome and transcriptome of Panagrellus redivivus are shaped by the harsh demands of a free-living lifestyle.</title>
        <authorList>
            <person name="Srinivasan J."/>
            <person name="Dillman A.R."/>
            <person name="Macchietto M.G."/>
            <person name="Heikkinen L."/>
            <person name="Lakso M."/>
            <person name="Fracchia K.M."/>
            <person name="Antoshechkin I."/>
            <person name="Mortazavi A."/>
            <person name="Wong G."/>
            <person name="Sternberg P.W."/>
        </authorList>
    </citation>
    <scope>NUCLEOTIDE SEQUENCE [LARGE SCALE GENOMIC DNA]</scope>
    <source>
        <strain evidence="7">MT8872</strain>
    </source>
</reference>
<dbReference type="InterPro" id="IPR013761">
    <property type="entry name" value="SAM/pointed_sf"/>
</dbReference>
<evidence type="ECO:0000256" key="4">
    <source>
        <dbReference type="ARBA" id="ARBA00022884"/>
    </source>
</evidence>